<feature type="signal peptide" evidence="1">
    <location>
        <begin position="1"/>
        <end position="31"/>
    </location>
</feature>
<feature type="chain" id="PRO_5038810110" evidence="1">
    <location>
        <begin position="32"/>
        <end position="149"/>
    </location>
</feature>
<dbReference type="Gene3D" id="2.60.40.230">
    <property type="entry name" value="Neocarzinostatin-like"/>
    <property type="match status" value="1"/>
</dbReference>
<dbReference type="RefSeq" id="WP_005182162.1">
    <property type="nucleotide sequence ID" value="NZ_CP045804.1"/>
</dbReference>
<organism evidence="2">
    <name type="scientific">Gordonia amarae</name>
    <dbReference type="NCBI Taxonomy" id="36821"/>
    <lineage>
        <taxon>Bacteria</taxon>
        <taxon>Bacillati</taxon>
        <taxon>Actinomycetota</taxon>
        <taxon>Actinomycetes</taxon>
        <taxon>Mycobacteriales</taxon>
        <taxon>Gordoniaceae</taxon>
        <taxon>Gordonia</taxon>
    </lineage>
</organism>
<keyword evidence="1" id="KW-0732">Signal</keyword>
<name>A0A857KLQ9_9ACTN</name>
<dbReference type="SUPFAM" id="SSF49319">
    <property type="entry name" value="Actinoxanthin-like"/>
    <property type="match status" value="1"/>
</dbReference>
<dbReference type="InterPro" id="IPR027273">
    <property type="entry name" value="Neocarzinostatin-like"/>
</dbReference>
<dbReference type="EMBL" id="CP045810">
    <property type="protein sequence ID" value="QHN40304.1"/>
    <property type="molecule type" value="Genomic_DNA"/>
</dbReference>
<proteinExistence type="predicted"/>
<evidence type="ECO:0000313" key="2">
    <source>
        <dbReference type="EMBL" id="QHN40304.1"/>
    </source>
</evidence>
<evidence type="ECO:0000256" key="1">
    <source>
        <dbReference type="SAM" id="SignalP"/>
    </source>
</evidence>
<sequence length="149" mass="15839">MHTSFTPARRAATAVLATGIALGGLVAVDSAADAAPRPTVSVSKTSNLNPNGEWLTVSGKGFSGKNFGIYVGLAQDNKYGPTKQNSFGETKWLKPNEIRGGKFTTRIKVKAVSGKINCKVNRCSIRTLSAHGVPDRTQDTKTPVSFRAF</sequence>
<accession>A0A857KLQ9</accession>
<reference evidence="2" key="1">
    <citation type="journal article" date="2021" name="Nat. Microbiol.">
        <title>Cocultivation of an ultrasmall environmental parasitic bacterium with lytic ability against bacteria associated with wastewater foams.</title>
        <authorList>
            <person name="Batinovic S."/>
            <person name="Rose J.J.A."/>
            <person name="Ratcliffe J."/>
            <person name="Seviour R.J."/>
            <person name="Petrovski S."/>
        </authorList>
    </citation>
    <scope>NUCLEOTIDE SEQUENCE</scope>
    <source>
        <strain evidence="2">CON44</strain>
    </source>
</reference>
<dbReference type="AlphaFoldDB" id="A0A857KLQ9"/>
<gene>
    <name evidence="2" type="ORF">GII30_15130</name>
</gene>
<protein>
    <submittedName>
        <fullName evidence="2">Uncharacterized protein</fullName>
    </submittedName>
</protein>